<proteinExistence type="predicted"/>
<dbReference type="AlphaFoldDB" id="A0A3L6PGP7"/>
<reference evidence="3" key="1">
    <citation type="journal article" date="2019" name="Nat. Commun.">
        <title>The genome of broomcorn millet.</title>
        <authorList>
            <person name="Zou C."/>
            <person name="Miki D."/>
            <person name="Li D."/>
            <person name="Tang Q."/>
            <person name="Xiao L."/>
            <person name="Rajput S."/>
            <person name="Deng P."/>
            <person name="Jia W."/>
            <person name="Huang R."/>
            <person name="Zhang M."/>
            <person name="Sun Y."/>
            <person name="Hu J."/>
            <person name="Fu X."/>
            <person name="Schnable P.S."/>
            <person name="Li F."/>
            <person name="Zhang H."/>
            <person name="Feng B."/>
            <person name="Zhu X."/>
            <person name="Liu R."/>
            <person name="Schnable J.C."/>
            <person name="Zhu J.-K."/>
            <person name="Zhang H."/>
        </authorList>
    </citation>
    <scope>NUCLEOTIDE SEQUENCE [LARGE SCALE GENOMIC DNA]</scope>
</reference>
<name>A0A3L6PGP7_PANMI</name>
<dbReference type="Proteomes" id="UP000275267">
    <property type="component" value="Unassembled WGS sequence"/>
</dbReference>
<accession>A0A3L6PGP7</accession>
<protein>
    <submittedName>
        <fullName evidence="2">Uncharacterized protein</fullName>
    </submittedName>
</protein>
<evidence type="ECO:0000313" key="3">
    <source>
        <dbReference type="Proteomes" id="UP000275267"/>
    </source>
</evidence>
<evidence type="ECO:0000256" key="1">
    <source>
        <dbReference type="SAM" id="MobiDB-lite"/>
    </source>
</evidence>
<keyword evidence="3" id="KW-1185">Reference proteome</keyword>
<gene>
    <name evidence="2" type="ORF">C2845_PM10G10480</name>
</gene>
<dbReference type="EMBL" id="PQIB02000018">
    <property type="protein sequence ID" value="RLM56149.1"/>
    <property type="molecule type" value="Genomic_DNA"/>
</dbReference>
<sequence length="122" mass="12510">MRASTSLTMACTYASSEASALAPCTCTCSKLPPQAACSTAEPPCASPARAGPLRRHYLPRAGTAAARCGRSWPRARATALRRGHSSPRPEPPQLHPVVPPLASAQPGREPPSGSAALDGTPS</sequence>
<evidence type="ECO:0000313" key="2">
    <source>
        <dbReference type="EMBL" id="RLM56149.1"/>
    </source>
</evidence>
<organism evidence="2 3">
    <name type="scientific">Panicum miliaceum</name>
    <name type="common">Proso millet</name>
    <name type="synonym">Broomcorn millet</name>
    <dbReference type="NCBI Taxonomy" id="4540"/>
    <lineage>
        <taxon>Eukaryota</taxon>
        <taxon>Viridiplantae</taxon>
        <taxon>Streptophyta</taxon>
        <taxon>Embryophyta</taxon>
        <taxon>Tracheophyta</taxon>
        <taxon>Spermatophyta</taxon>
        <taxon>Magnoliopsida</taxon>
        <taxon>Liliopsida</taxon>
        <taxon>Poales</taxon>
        <taxon>Poaceae</taxon>
        <taxon>PACMAD clade</taxon>
        <taxon>Panicoideae</taxon>
        <taxon>Panicodae</taxon>
        <taxon>Paniceae</taxon>
        <taxon>Panicinae</taxon>
        <taxon>Panicum</taxon>
        <taxon>Panicum sect. Panicum</taxon>
    </lineage>
</organism>
<feature type="region of interest" description="Disordered" evidence="1">
    <location>
        <begin position="63"/>
        <end position="122"/>
    </location>
</feature>
<feature type="compositionally biased region" description="Pro residues" evidence="1">
    <location>
        <begin position="88"/>
        <end position="99"/>
    </location>
</feature>
<comment type="caution">
    <text evidence="2">The sequence shown here is derived from an EMBL/GenBank/DDBJ whole genome shotgun (WGS) entry which is preliminary data.</text>
</comment>